<sequence length="318" mass="37068">MKPKFLKLTLVSALFSTPFIAVGCMNTNNPKANEAQQINLEFTTLKGVVKTFANQIKQSKEQFYESHPNTNVVIHKLLSFNHKTKQNLSNVLNEVIKQENSQMFLSDKEISSWSDEEKELYNEWFKTNQGLNHVNNVARVAHDFDTQLGEKIQILKENNAQNEVVKFEIYLNSLFNKNFVDSEMNENFQKLELFIKTNLYDKSEQKDNDDHQHNHSQNLQDHTHSHALINIAQSAIEEAEEFSEEFNKVLSLKAKFETLTNETKKDFYLNKFYKLIDVSNDFRNIVKKSENEIDVLKNTIKNVFTPLDKIKTILNINN</sequence>
<keyword evidence="1" id="KW-0732">Signal</keyword>
<evidence type="ECO:0000313" key="3">
    <source>
        <dbReference type="Proteomes" id="UP000289326"/>
    </source>
</evidence>
<accession>A0A4P6MT37</accession>
<dbReference type="RefSeq" id="WP_130429255.1">
    <property type="nucleotide sequence ID" value="NZ_CP034841.1"/>
</dbReference>
<evidence type="ECO:0000313" key="2">
    <source>
        <dbReference type="EMBL" id="QBF34477.1"/>
    </source>
</evidence>
<gene>
    <name evidence="2" type="ORF">EG856_00845</name>
</gene>
<evidence type="ECO:0000256" key="1">
    <source>
        <dbReference type="SAM" id="SignalP"/>
    </source>
</evidence>
<keyword evidence="3" id="KW-1185">Reference proteome</keyword>
<dbReference type="KEGG" id="mphi:EG856_00845"/>
<reference evidence="2 3" key="1">
    <citation type="submission" date="2019-01" db="EMBL/GenBank/DDBJ databases">
        <title>Complete sequence and annotation of the Mycoplasma phocirhinis strain 852T genome.</title>
        <authorList>
            <person name="Frasca S.Jr."/>
            <person name="Kutish G.F."/>
            <person name="Castellanos Gell J."/>
            <person name="Michaels D.L."/>
            <person name="Brown D.R."/>
        </authorList>
    </citation>
    <scope>NUCLEOTIDE SEQUENCE [LARGE SCALE GENOMIC DNA]</scope>
    <source>
        <strain evidence="2 3">852</strain>
    </source>
</reference>
<dbReference type="OrthoDB" id="401359at2"/>
<evidence type="ECO:0008006" key="4">
    <source>
        <dbReference type="Google" id="ProtNLM"/>
    </source>
</evidence>
<feature type="signal peptide" evidence="1">
    <location>
        <begin position="1"/>
        <end position="21"/>
    </location>
</feature>
<name>A0A4P6MT37_9BACT</name>
<organism evidence="2 3">
    <name type="scientific">Mycoplasmopsis phocirhinis</name>
    <dbReference type="NCBI Taxonomy" id="142650"/>
    <lineage>
        <taxon>Bacteria</taxon>
        <taxon>Bacillati</taxon>
        <taxon>Mycoplasmatota</taxon>
        <taxon>Mycoplasmoidales</taxon>
        <taxon>Metamycoplasmataceae</taxon>
        <taxon>Mycoplasmopsis</taxon>
    </lineage>
</organism>
<dbReference type="AlphaFoldDB" id="A0A4P6MT37"/>
<protein>
    <recommendedName>
        <fullName evidence="4">Lipoprotein</fullName>
    </recommendedName>
</protein>
<dbReference type="NCBIfam" id="NF045961">
    <property type="entry name" value="MAG5150_fam_LP"/>
    <property type="match status" value="1"/>
</dbReference>
<feature type="chain" id="PRO_5020213469" description="Lipoprotein" evidence="1">
    <location>
        <begin position="22"/>
        <end position="318"/>
    </location>
</feature>
<proteinExistence type="predicted"/>
<dbReference type="PROSITE" id="PS51257">
    <property type="entry name" value="PROKAR_LIPOPROTEIN"/>
    <property type="match status" value="1"/>
</dbReference>
<dbReference type="EMBL" id="CP034841">
    <property type="protein sequence ID" value="QBF34477.1"/>
    <property type="molecule type" value="Genomic_DNA"/>
</dbReference>
<dbReference type="Proteomes" id="UP000289326">
    <property type="component" value="Chromosome"/>
</dbReference>